<organism evidence="1 2">
    <name type="scientific">Methylobacterium longum</name>
    <dbReference type="NCBI Taxonomy" id="767694"/>
    <lineage>
        <taxon>Bacteria</taxon>
        <taxon>Pseudomonadati</taxon>
        <taxon>Pseudomonadota</taxon>
        <taxon>Alphaproteobacteria</taxon>
        <taxon>Hyphomicrobiales</taxon>
        <taxon>Methylobacteriaceae</taxon>
        <taxon>Methylobacterium</taxon>
    </lineage>
</organism>
<protein>
    <submittedName>
        <fullName evidence="1">Uncharacterized protein</fullName>
    </submittedName>
</protein>
<gene>
    <name evidence="1" type="ORF">QWZ18_14395</name>
</gene>
<dbReference type="EMBL" id="JAUFPT010000046">
    <property type="protein sequence ID" value="MDN3571811.1"/>
    <property type="molecule type" value="Genomic_DNA"/>
</dbReference>
<keyword evidence="2" id="KW-1185">Reference proteome</keyword>
<evidence type="ECO:0000313" key="1">
    <source>
        <dbReference type="EMBL" id="MDN3571811.1"/>
    </source>
</evidence>
<name>A0ABT8AQH6_9HYPH</name>
<comment type="caution">
    <text evidence="1">The sequence shown here is derived from an EMBL/GenBank/DDBJ whole genome shotgun (WGS) entry which is preliminary data.</text>
</comment>
<sequence length="215" mass="23396">MPIAAGSMNQQVQFLRRTAGTYQPLGPVQWARLQFERANTINSAGVPLQGRSGRLTVRSCDLTRGLTVGDRLRMEGDEFAITIRKAEEIATDDVHLEIESAPTPALYAAEFDRRGDMVTLQRKLDAGAYARADVRAIVKGFQPNELVGDLDQGDRQVWILAADAVAAGWPVPPVKGDKIKVRGNALVVQSVDADSHREGGVLNAYYIIARGEQGV</sequence>
<reference evidence="2" key="1">
    <citation type="journal article" date="2019" name="Int. J. Syst. Evol. Microbiol.">
        <title>The Global Catalogue of Microorganisms (GCM) 10K type strain sequencing project: providing services to taxonomists for standard genome sequencing and annotation.</title>
        <authorList>
            <consortium name="The Broad Institute Genomics Platform"/>
            <consortium name="The Broad Institute Genome Sequencing Center for Infectious Disease"/>
            <person name="Wu L."/>
            <person name="Ma J."/>
        </authorList>
    </citation>
    <scope>NUCLEOTIDE SEQUENCE [LARGE SCALE GENOMIC DNA]</scope>
    <source>
        <strain evidence="2">CECT 7806</strain>
    </source>
</reference>
<proteinExistence type="predicted"/>
<dbReference type="Proteomes" id="UP001244297">
    <property type="component" value="Unassembled WGS sequence"/>
</dbReference>
<evidence type="ECO:0000313" key="2">
    <source>
        <dbReference type="Proteomes" id="UP001244297"/>
    </source>
</evidence>
<dbReference type="RefSeq" id="WP_238291856.1">
    <property type="nucleotide sequence ID" value="NZ_BPQS01000046.1"/>
</dbReference>
<accession>A0ABT8AQH6</accession>